<keyword evidence="2" id="KW-0238">DNA-binding</keyword>
<dbReference type="SUPFAM" id="SSF46785">
    <property type="entry name" value="Winged helix' DNA-binding domain"/>
    <property type="match status" value="1"/>
</dbReference>
<dbReference type="Pfam" id="PF00392">
    <property type="entry name" value="GntR"/>
    <property type="match status" value="1"/>
</dbReference>
<dbReference type="InterPro" id="IPR011663">
    <property type="entry name" value="UTRA"/>
</dbReference>
<evidence type="ECO:0000313" key="5">
    <source>
        <dbReference type="EMBL" id="VVD61591.1"/>
    </source>
</evidence>
<dbReference type="PANTHER" id="PTHR44846">
    <property type="entry name" value="MANNOSYL-D-GLYCERATE TRANSPORT/METABOLISM SYSTEM REPRESSOR MNGR-RELATED"/>
    <property type="match status" value="1"/>
</dbReference>
<evidence type="ECO:0000256" key="1">
    <source>
        <dbReference type="ARBA" id="ARBA00023015"/>
    </source>
</evidence>
<dbReference type="CDD" id="cd07377">
    <property type="entry name" value="WHTH_GntR"/>
    <property type="match status" value="1"/>
</dbReference>
<dbReference type="Gene3D" id="3.40.1410.10">
    <property type="entry name" value="Chorismate lyase-like"/>
    <property type="match status" value="1"/>
</dbReference>
<dbReference type="PRINTS" id="PR00035">
    <property type="entry name" value="HTHGNTR"/>
</dbReference>
<dbReference type="InterPro" id="IPR028978">
    <property type="entry name" value="Chorismate_lyase_/UTRA_dom_sf"/>
</dbReference>
<name>A0A5E4RFK4_9BURK</name>
<dbReference type="Gene3D" id="1.10.10.10">
    <property type="entry name" value="Winged helix-like DNA-binding domain superfamily/Winged helix DNA-binding domain"/>
    <property type="match status" value="1"/>
</dbReference>
<proteinExistence type="predicted"/>
<dbReference type="SMART" id="SM00866">
    <property type="entry name" value="UTRA"/>
    <property type="match status" value="1"/>
</dbReference>
<dbReference type="PROSITE" id="PS50949">
    <property type="entry name" value="HTH_GNTR"/>
    <property type="match status" value="1"/>
</dbReference>
<feature type="domain" description="HTH gntR-type" evidence="4">
    <location>
        <begin position="6"/>
        <end position="74"/>
    </location>
</feature>
<organism evidence="5 6">
    <name type="scientific">Pandoraea eparura</name>
    <dbReference type="NCBI Taxonomy" id="2508291"/>
    <lineage>
        <taxon>Bacteria</taxon>
        <taxon>Pseudomonadati</taxon>
        <taxon>Pseudomonadota</taxon>
        <taxon>Betaproteobacteria</taxon>
        <taxon>Burkholderiales</taxon>
        <taxon>Burkholderiaceae</taxon>
        <taxon>Pandoraea</taxon>
    </lineage>
</organism>
<evidence type="ECO:0000313" key="6">
    <source>
        <dbReference type="Proteomes" id="UP000400981"/>
    </source>
</evidence>
<evidence type="ECO:0000256" key="2">
    <source>
        <dbReference type="ARBA" id="ARBA00023125"/>
    </source>
</evidence>
<dbReference type="Pfam" id="PF07702">
    <property type="entry name" value="UTRA"/>
    <property type="match status" value="1"/>
</dbReference>
<dbReference type="OrthoDB" id="7363114at2"/>
<accession>A0A5E4RFK4</accession>
<dbReference type="AlphaFoldDB" id="A0A5E4RFK4"/>
<dbReference type="EMBL" id="CABPSH010000001">
    <property type="protein sequence ID" value="VVD61591.1"/>
    <property type="molecule type" value="Genomic_DNA"/>
</dbReference>
<dbReference type="GO" id="GO:0003677">
    <property type="term" value="F:DNA binding"/>
    <property type="evidence" value="ECO:0007669"/>
    <property type="project" value="UniProtKB-KW"/>
</dbReference>
<keyword evidence="3" id="KW-0804">Transcription</keyword>
<dbReference type="RefSeq" id="WP_150587445.1">
    <property type="nucleotide sequence ID" value="NZ_CABPSH010000001.1"/>
</dbReference>
<sequence length="254" mass="27866">MTKEDNPKHVAMAGRITARIQAGEWPVGSLLPSEQVLCEQLGLSRYALREVAGVLERTGIVSRQQGIGTRVISDRPASHYTQTMRDLGDLAQYAKGTTFDVLDKRFEDTSDALKAVLPSPLSGQWLRIRGIRSAGAAGEPITYADIYVRKPYAAFGVVGEQLHTPIYKLIEAAYGIRITHVEQELSAASLTGEAAHALKVANDAPGMRIVRTYYRGDEIVEVTVSLHPENRFSYRMRFELQDSLGNTAAPPGVL</sequence>
<dbReference type="InterPro" id="IPR000524">
    <property type="entry name" value="Tscrpt_reg_HTH_GntR"/>
</dbReference>
<dbReference type="SMART" id="SM00345">
    <property type="entry name" value="HTH_GNTR"/>
    <property type="match status" value="1"/>
</dbReference>
<dbReference type="InterPro" id="IPR036388">
    <property type="entry name" value="WH-like_DNA-bd_sf"/>
</dbReference>
<dbReference type="PANTHER" id="PTHR44846:SF1">
    <property type="entry name" value="MANNOSYL-D-GLYCERATE TRANSPORT_METABOLISM SYSTEM REPRESSOR MNGR-RELATED"/>
    <property type="match status" value="1"/>
</dbReference>
<keyword evidence="1" id="KW-0805">Transcription regulation</keyword>
<protein>
    <submittedName>
        <fullName evidence="5">GntR family transcriptional regulator</fullName>
    </submittedName>
</protein>
<gene>
    <name evidence="5" type="ORF">PEP31012_00130</name>
</gene>
<dbReference type="InterPro" id="IPR036390">
    <property type="entry name" value="WH_DNA-bd_sf"/>
</dbReference>
<dbReference type="SUPFAM" id="SSF64288">
    <property type="entry name" value="Chorismate lyase-like"/>
    <property type="match status" value="1"/>
</dbReference>
<dbReference type="Proteomes" id="UP000400981">
    <property type="component" value="Unassembled WGS sequence"/>
</dbReference>
<evidence type="ECO:0000256" key="3">
    <source>
        <dbReference type="ARBA" id="ARBA00023163"/>
    </source>
</evidence>
<dbReference type="GO" id="GO:0045892">
    <property type="term" value="P:negative regulation of DNA-templated transcription"/>
    <property type="evidence" value="ECO:0007669"/>
    <property type="project" value="TreeGrafter"/>
</dbReference>
<reference evidence="5 6" key="1">
    <citation type="submission" date="2019-08" db="EMBL/GenBank/DDBJ databases">
        <authorList>
            <person name="Peeters C."/>
        </authorList>
    </citation>
    <scope>NUCLEOTIDE SEQUENCE [LARGE SCALE GENOMIC DNA]</scope>
    <source>
        <strain evidence="5 6">LMG 31012</strain>
    </source>
</reference>
<evidence type="ECO:0000259" key="4">
    <source>
        <dbReference type="PROSITE" id="PS50949"/>
    </source>
</evidence>
<keyword evidence="6" id="KW-1185">Reference proteome</keyword>
<dbReference type="InterPro" id="IPR050679">
    <property type="entry name" value="Bact_HTH_transcr_reg"/>
</dbReference>
<dbReference type="GO" id="GO:0003700">
    <property type="term" value="F:DNA-binding transcription factor activity"/>
    <property type="evidence" value="ECO:0007669"/>
    <property type="project" value="InterPro"/>
</dbReference>